<dbReference type="STRING" id="436907.A7THM0"/>
<dbReference type="EMBL" id="DS480392">
    <property type="protein sequence ID" value="EDO18186.1"/>
    <property type="molecule type" value="Genomic_DNA"/>
</dbReference>
<dbReference type="PhylomeDB" id="A7THM0"/>
<proteinExistence type="inferred from homology"/>
<keyword evidence="4" id="KW-0747">Spliceosome</keyword>
<dbReference type="PANTHER" id="PTHR15818:SF2">
    <property type="entry name" value="G-PATCH DOMAIN AND KOW MOTIFS-CONTAINING PROTEIN"/>
    <property type="match status" value="1"/>
</dbReference>
<dbReference type="GeneID" id="5546460"/>
<dbReference type="GO" id="GO:0000398">
    <property type="term" value="P:mRNA splicing, via spliceosome"/>
    <property type="evidence" value="ECO:0007669"/>
    <property type="project" value="UniProtKB-UniRule"/>
</dbReference>
<feature type="compositionally biased region" description="Basic residues" evidence="5">
    <location>
        <begin position="14"/>
        <end position="25"/>
    </location>
</feature>
<dbReference type="KEGG" id="vpo:Kpol_543p15"/>
<comment type="similarity">
    <text evidence="2 4">Belongs to the SPP2 family.</text>
</comment>
<evidence type="ECO:0000256" key="2">
    <source>
        <dbReference type="ARBA" id="ARBA00008576"/>
    </source>
</evidence>
<keyword evidence="4" id="KW-0507">mRNA processing</keyword>
<evidence type="ECO:0000256" key="3">
    <source>
        <dbReference type="ARBA" id="ARBA00023242"/>
    </source>
</evidence>
<feature type="region of interest" description="Disordered" evidence="5">
    <location>
        <begin position="1"/>
        <end position="30"/>
    </location>
</feature>
<name>A7THM0_VANPO</name>
<dbReference type="GO" id="GO:0005681">
    <property type="term" value="C:spliceosomal complex"/>
    <property type="evidence" value="ECO:0007669"/>
    <property type="project" value="UniProtKB-UniRule"/>
</dbReference>
<dbReference type="InParanoid" id="A7THM0"/>
<dbReference type="Pfam" id="PF12656">
    <property type="entry name" value="G-patch_2"/>
    <property type="match status" value="1"/>
</dbReference>
<dbReference type="HOGENOM" id="CLU_110336_0_0_1"/>
<keyword evidence="3 4" id="KW-0539">Nucleus</keyword>
<comment type="subcellular location">
    <subcellularLocation>
        <location evidence="1 4">Nucleus</location>
    </subcellularLocation>
</comment>
<dbReference type="Proteomes" id="UP000000267">
    <property type="component" value="Unassembled WGS sequence"/>
</dbReference>
<evidence type="ECO:0000259" key="6">
    <source>
        <dbReference type="Pfam" id="PF12656"/>
    </source>
</evidence>
<dbReference type="RefSeq" id="XP_001646044.1">
    <property type="nucleotide sequence ID" value="XM_001645994.1"/>
</dbReference>
<dbReference type="eggNOG" id="ENOG502S8BR">
    <property type="taxonomic scope" value="Eukaryota"/>
</dbReference>
<evidence type="ECO:0000256" key="1">
    <source>
        <dbReference type="ARBA" id="ARBA00004123"/>
    </source>
</evidence>
<dbReference type="OrthoDB" id="5577072at2759"/>
<feature type="compositionally biased region" description="Low complexity" evidence="5">
    <location>
        <begin position="1"/>
        <end position="13"/>
    </location>
</feature>
<dbReference type="FunCoup" id="A7THM0">
    <property type="interactions" value="87"/>
</dbReference>
<evidence type="ECO:0000256" key="4">
    <source>
        <dbReference type="RuleBase" id="RU369096"/>
    </source>
</evidence>
<dbReference type="InterPro" id="IPR026822">
    <property type="entry name" value="Spp2/MOS2_G-patch"/>
</dbReference>
<organism evidence="8">
    <name type="scientific">Vanderwaltozyma polyspora (strain ATCC 22028 / DSM 70294 / BCRC 21397 / CBS 2163 / NBRC 10782 / NRRL Y-8283 / UCD 57-17)</name>
    <name type="common">Kluyveromyces polysporus</name>
    <dbReference type="NCBI Taxonomy" id="436907"/>
    <lineage>
        <taxon>Eukaryota</taxon>
        <taxon>Fungi</taxon>
        <taxon>Dikarya</taxon>
        <taxon>Ascomycota</taxon>
        <taxon>Saccharomycotina</taxon>
        <taxon>Saccharomycetes</taxon>
        <taxon>Saccharomycetales</taxon>
        <taxon>Saccharomycetaceae</taxon>
        <taxon>Vanderwaltozyma</taxon>
    </lineage>
</organism>
<sequence length="213" mass="23822">MSGFSISLKNSSKSNKKKVKKPVKQKKSDNIFQDGEKIEVKKKAVTLITHVEATSEVEEHKPLVIEPVVRTTEINKRISVFPDEMTSSAPKYGLNTINSNHSHEEQEKQHFDVTKMSHLVNGSLPETTTIEEYEEVPVEEFGEALLRGMGWSGQLDDEKKSKKNSTLLPHEKARAEFAGIGATVPVTYALSNKSLREDSFMPVVKINKQSKGN</sequence>
<evidence type="ECO:0000313" key="7">
    <source>
        <dbReference type="EMBL" id="EDO18186.1"/>
    </source>
</evidence>
<gene>
    <name evidence="7" type="ORF">Kpol_543p15</name>
</gene>
<comment type="function">
    <text evidence="4">Involved in spliceosome maturation and the first step of pre-mRNA splicing.</text>
</comment>
<evidence type="ECO:0000313" key="8">
    <source>
        <dbReference type="Proteomes" id="UP000000267"/>
    </source>
</evidence>
<accession>A7THM0</accession>
<keyword evidence="4" id="KW-0508">mRNA splicing</keyword>
<dbReference type="InterPro" id="IPR045166">
    <property type="entry name" value="Spp2-like"/>
</dbReference>
<keyword evidence="8" id="KW-1185">Reference proteome</keyword>
<evidence type="ECO:0000256" key="5">
    <source>
        <dbReference type="SAM" id="MobiDB-lite"/>
    </source>
</evidence>
<dbReference type="OMA" id="SKIRITH"/>
<feature type="domain" description="Spp2/MOS2 G-patch" evidence="6">
    <location>
        <begin position="125"/>
        <end position="184"/>
    </location>
</feature>
<dbReference type="AlphaFoldDB" id="A7THM0"/>
<dbReference type="PANTHER" id="PTHR15818">
    <property type="entry name" value="G PATCH AND KOW-CONTAINING"/>
    <property type="match status" value="1"/>
</dbReference>
<protein>
    <recommendedName>
        <fullName evidence="4">Pre-mRNA-splicing factor</fullName>
    </recommendedName>
</protein>
<reference evidence="7 8" key="1">
    <citation type="journal article" date="2007" name="Proc. Natl. Acad. Sci. U.S.A.">
        <title>Independent sorting-out of thousands of duplicated gene pairs in two yeast species descended from a whole-genome duplication.</title>
        <authorList>
            <person name="Scannell D.R."/>
            <person name="Frank A.C."/>
            <person name="Conant G.C."/>
            <person name="Byrne K.P."/>
            <person name="Woolfit M."/>
            <person name="Wolfe K.H."/>
        </authorList>
    </citation>
    <scope>NUCLEOTIDE SEQUENCE [LARGE SCALE GENOMIC DNA]</scope>
    <source>
        <strain evidence="8">ATCC 22028 / DSM 70294 / BCRC 21397 / CBS 2163 / NBRC 10782 / NRRL Y-8283 / UCD 57-17</strain>
    </source>
</reference>